<evidence type="ECO:0000259" key="8">
    <source>
        <dbReference type="Pfam" id="PF07532"/>
    </source>
</evidence>
<keyword evidence="2" id="KW-0624">Polysaccharide degradation</keyword>
<evidence type="ECO:0000256" key="4">
    <source>
        <dbReference type="ARBA" id="ARBA00023277"/>
    </source>
</evidence>
<dbReference type="Pfam" id="PF07532">
    <property type="entry name" value="Big_4"/>
    <property type="match status" value="1"/>
</dbReference>
<dbReference type="PANTHER" id="PTHR43772:SF2">
    <property type="entry name" value="PUTATIVE (AFU_ORTHOLOGUE AFUA_2G04480)-RELATED"/>
    <property type="match status" value="1"/>
</dbReference>
<keyword evidence="5" id="KW-0326">Glycosidase</keyword>
<keyword evidence="2" id="KW-0858">Xylan degradation</keyword>
<dbReference type="InterPro" id="IPR052176">
    <property type="entry name" value="Glycosyl_Hydrlase_43_Enz"/>
</dbReference>
<dbReference type="InterPro" id="IPR013783">
    <property type="entry name" value="Ig-like_fold"/>
</dbReference>
<dbReference type="Gene3D" id="2.60.120.260">
    <property type="entry name" value="Galactose-binding domain-like"/>
    <property type="match status" value="2"/>
</dbReference>
<dbReference type="InterPro" id="IPR006710">
    <property type="entry name" value="Glyco_hydro_43"/>
</dbReference>
<dbReference type="Gene3D" id="2.115.10.20">
    <property type="entry name" value="Glycosyl hydrolase domain, family 43"/>
    <property type="match status" value="1"/>
</dbReference>
<feature type="region of interest" description="Disordered" evidence="6">
    <location>
        <begin position="605"/>
        <end position="625"/>
    </location>
</feature>
<feature type="domain" description="Bacterial Ig-like" evidence="8">
    <location>
        <begin position="540"/>
        <end position="591"/>
    </location>
</feature>
<dbReference type="InterPro" id="IPR058094">
    <property type="entry name" value="Ig-like_OmpL47-like"/>
</dbReference>
<dbReference type="Proteomes" id="UP001611580">
    <property type="component" value="Unassembled WGS sequence"/>
</dbReference>
<feature type="region of interest" description="Disordered" evidence="6">
    <location>
        <begin position="350"/>
        <end position="374"/>
    </location>
</feature>
<protein>
    <submittedName>
        <fullName evidence="9">Family 43 glycosylhydrolase</fullName>
    </submittedName>
</protein>
<comment type="caution">
    <text evidence="9">The sequence shown here is derived from an EMBL/GenBank/DDBJ whole genome shotgun (WGS) entry which is preliminary data.</text>
</comment>
<dbReference type="Gene3D" id="2.60.40.10">
    <property type="entry name" value="Immunoglobulins"/>
    <property type="match status" value="2"/>
</dbReference>
<dbReference type="NCBIfam" id="NF047446">
    <property type="entry name" value="barrel_OmpL47"/>
    <property type="match status" value="1"/>
</dbReference>
<evidence type="ECO:0000313" key="10">
    <source>
        <dbReference type="Proteomes" id="UP001611580"/>
    </source>
</evidence>
<dbReference type="CDD" id="cd08990">
    <property type="entry name" value="GH43_AXH_like"/>
    <property type="match status" value="1"/>
</dbReference>
<dbReference type="Pfam" id="PF04616">
    <property type="entry name" value="Glyco_hydro_43"/>
    <property type="match status" value="1"/>
</dbReference>
<dbReference type="EMBL" id="JBIRYI010000001">
    <property type="protein sequence ID" value="MFI2485834.1"/>
    <property type="molecule type" value="Genomic_DNA"/>
</dbReference>
<proteinExistence type="inferred from homology"/>
<dbReference type="SUPFAM" id="SSF75005">
    <property type="entry name" value="Arabinanase/levansucrase/invertase"/>
    <property type="match status" value="1"/>
</dbReference>
<reference evidence="9 10" key="1">
    <citation type="submission" date="2024-10" db="EMBL/GenBank/DDBJ databases">
        <title>The Natural Products Discovery Center: Release of the First 8490 Sequenced Strains for Exploring Actinobacteria Biosynthetic Diversity.</title>
        <authorList>
            <person name="Kalkreuter E."/>
            <person name="Kautsar S.A."/>
            <person name="Yang D."/>
            <person name="Bader C.D."/>
            <person name="Teijaro C.N."/>
            <person name="Fluegel L."/>
            <person name="Davis C.M."/>
            <person name="Simpson J.R."/>
            <person name="Lauterbach L."/>
            <person name="Steele A.D."/>
            <person name="Gui C."/>
            <person name="Meng S."/>
            <person name="Li G."/>
            <person name="Viehrig K."/>
            <person name="Ye F."/>
            <person name="Su P."/>
            <person name="Kiefer A.F."/>
            <person name="Nichols A."/>
            <person name="Cepeda A.J."/>
            <person name="Yan W."/>
            <person name="Fan B."/>
            <person name="Jiang Y."/>
            <person name="Adhikari A."/>
            <person name="Zheng C.-J."/>
            <person name="Schuster L."/>
            <person name="Cowan T.M."/>
            <person name="Smanski M.J."/>
            <person name="Chevrette M.G."/>
            <person name="De Carvalho L.P.S."/>
            <person name="Shen B."/>
        </authorList>
    </citation>
    <scope>NUCLEOTIDE SEQUENCE [LARGE SCALE GENOMIC DNA]</scope>
    <source>
        <strain evidence="9 10">NPDC019481</strain>
    </source>
</reference>
<accession>A0ABW7XEB6</accession>
<organism evidence="9 10">
    <name type="scientific">Promicromonospora kroppenstedtii</name>
    <dbReference type="NCBI Taxonomy" id="440482"/>
    <lineage>
        <taxon>Bacteria</taxon>
        <taxon>Bacillati</taxon>
        <taxon>Actinomycetota</taxon>
        <taxon>Actinomycetes</taxon>
        <taxon>Micrococcales</taxon>
        <taxon>Promicromonosporaceae</taxon>
        <taxon>Promicromonospora</taxon>
    </lineage>
</organism>
<dbReference type="InterPro" id="IPR011081">
    <property type="entry name" value="Big_4"/>
</dbReference>
<dbReference type="PANTHER" id="PTHR43772">
    <property type="entry name" value="ENDO-1,4-BETA-XYLANASE"/>
    <property type="match status" value="1"/>
</dbReference>
<keyword evidence="7" id="KW-0732">Signal</keyword>
<keyword evidence="10" id="KW-1185">Reference proteome</keyword>
<feature type="signal peptide" evidence="7">
    <location>
        <begin position="1"/>
        <end position="34"/>
    </location>
</feature>
<comment type="similarity">
    <text evidence="1">Belongs to the glycosyl hydrolase 43 family.</text>
</comment>
<keyword evidence="4" id="KW-0119">Carbohydrate metabolism</keyword>
<evidence type="ECO:0000256" key="6">
    <source>
        <dbReference type="SAM" id="MobiDB-lite"/>
    </source>
</evidence>
<evidence type="ECO:0000256" key="3">
    <source>
        <dbReference type="ARBA" id="ARBA00022801"/>
    </source>
</evidence>
<dbReference type="InterPro" id="IPR023296">
    <property type="entry name" value="Glyco_hydro_beta-prop_sf"/>
</dbReference>
<name>A0ABW7XEB6_9MICO</name>
<sequence length="1051" mass="110122">MRQVRAGRPAAAGTLAVVLATGLGAGVAAPAAQAADAYDFTSTQNPILADGSYYSADPAPLVVPAGAPGNDTGADQLYVYTGHDEAGETRNDFVMNEWGAFVTADPDAGEWTHHPSLMRPEDVFDWATPGRAYAGEVQEGLDGRYYWYGPVHEVASPASDKFGIGVAVSDSPTGPWTDHAGGPIVSQRLPAPNTIHNIDPTVLVDGTGDDARVFMYWGSFGNLRRVELAQDMRTTVGDVRTVTGLTGFFEAPWLFERNGTYYLAYAGNNAGPTSACTPANYHACIAYATAPSAEGPWTYRGTVLPPVSSTTSHPGIVELDGQWWIAYHTADAVGGNHFRRSVALDKVEWDDTQDPPRMRPVTVTPERQPDRAPRANIAQEARVTVSNDPVPTQYWVKALNDEIVRPNPLPPDMWGTWTGNNPPQQWVQYTWDQPVRVAGSQIEFWNDQPRGSGVGVAAPDSWRIQYWDADVGAWADVPGASGYPTGTAGFQSTSFDAVTTTQLRAVFDASTNGSTYSGVAVEEWKVLAEQAASVAPGRMTVEVGETDLPGTVRADYPGGVSLQVPAYWDALFADDVASPGELTVQGSVLGYAAGRVQATVTVLDPSETSGDETPPEVTITPSGSAGTGGWFRSAVRARVAGTDDGGGRVTLSTSVDDAAPVVTESVRYTDVEVTGDGEHTVTATATDRAGNVSAQAALDVRIDASAPRSTATVDEDARSVAVTAADATSGVARIEVAVDGGGFEPYSGAVSAPDGDRHDVRYRAVDRAGNAETARTVTIPADLSGPLTGDVAPLAAPTASYTAGWNSVLALNDGLDPASPAQAQLWGTWSGNHPATQWVQYTWPRPIRLTAAEIKFWNDQPQGTGAGVARPDSWELSYWDQDAQAWAPVPDPSPAGTSATEFNRMTFGQVTTSRLRATIHANGNGSQYAAVAATEWRVIADDPGTGPVGPAVTVTADARCVGGSAALAVRAVNDHDGPVDITLTTPYGTRSFSGVASGAAAYQSFAVRSASAEAGAVTVRATVAGGAGADGGVAAPSNEVTVEYEAVNCRP</sequence>
<evidence type="ECO:0000256" key="1">
    <source>
        <dbReference type="ARBA" id="ARBA00009865"/>
    </source>
</evidence>
<evidence type="ECO:0000256" key="2">
    <source>
        <dbReference type="ARBA" id="ARBA00022651"/>
    </source>
</evidence>
<evidence type="ECO:0000313" key="9">
    <source>
        <dbReference type="EMBL" id="MFI2485834.1"/>
    </source>
</evidence>
<dbReference type="RefSeq" id="WP_397401219.1">
    <property type="nucleotide sequence ID" value="NZ_JBIRYI010000001.1"/>
</dbReference>
<gene>
    <name evidence="9" type="ORF">ACH47X_02935</name>
</gene>
<feature type="chain" id="PRO_5045931039" evidence="7">
    <location>
        <begin position="35"/>
        <end position="1051"/>
    </location>
</feature>
<evidence type="ECO:0000256" key="5">
    <source>
        <dbReference type="ARBA" id="ARBA00023295"/>
    </source>
</evidence>
<evidence type="ECO:0000256" key="7">
    <source>
        <dbReference type="SAM" id="SignalP"/>
    </source>
</evidence>
<keyword evidence="3" id="KW-0378">Hydrolase</keyword>